<dbReference type="PANTHER" id="PTHR37935">
    <property type="entry name" value="CHROMOSOME UNDETERMINED SCAFFOLD_14, WHOLE GENOME SHOTGUN SEQUENCE"/>
    <property type="match status" value="1"/>
</dbReference>
<name>A0A7S0PJ52_9STRA</name>
<dbReference type="PANTHER" id="PTHR37935:SF1">
    <property type="entry name" value="CHROMOSOME UNDETERMINED SCAFFOLD_14, WHOLE GENOME SHOTGUN SEQUENCE"/>
    <property type="match status" value="1"/>
</dbReference>
<organism evidence="1">
    <name type="scientific">Leptocylindrus aporus</name>
    <dbReference type="NCBI Taxonomy" id="1398097"/>
    <lineage>
        <taxon>Eukaryota</taxon>
        <taxon>Sar</taxon>
        <taxon>Stramenopiles</taxon>
        <taxon>Ochrophyta</taxon>
        <taxon>Bacillariophyta</taxon>
        <taxon>Coscinodiscophyceae</taxon>
        <taxon>Chaetocerotophycidae</taxon>
        <taxon>Leptocylindrales</taxon>
        <taxon>Leptocylindraceae</taxon>
        <taxon>Leptocylindrus</taxon>
    </lineage>
</organism>
<proteinExistence type="predicted"/>
<sequence length="512" mass="58464">MRRTVAPLFGTLTELSRQGFKRGRKKDVNRLSHTLISARRWHVRYDKPSSRVFPVRKESRREFFWSSTFTSKSMLKEVVKEEEKKPRMSTELQTGLLVSVLGTLLVAMPRGIVYFKEHYAQDNESFINSNLPDVYEDIDFIDDEMLSGLSTRVILDYIFENEPRNKDDDNVLHRASAFLSKVIYNDKTEAALKSLVVSVLKSEEVIKEIRTLAASLFQELIVDQRTKDQVVELVKEVVAQESVKKAVTELIIDLLRDDEIFEKFLDLISRLFGDESVKESVRILLTNAAHETLIDEGIVQHTKEFAASLVADSTIQRTSGDALWNTIGYSLSPSEGTTIVLVFVGVLSLALGFFALTMSNASVSLPETSQVITTTVKKVPDPSTFISSTLNIFMYPFRILLSTVRNVEGWVYEKLTSYLSFGLKATKSYFTVSSKNIQQATTIYFRNLIGKISHSFLFVVYWTEKSSRQSLILVGNYTLDSFHRCQAVLIDIWSRQFRISIHRAKKWFSNDL</sequence>
<gene>
    <name evidence="1" type="ORF">LDAN0322_LOCUS1077</name>
</gene>
<dbReference type="EMBL" id="HBEU01001623">
    <property type="protein sequence ID" value="CAD8574932.1"/>
    <property type="molecule type" value="Transcribed_RNA"/>
</dbReference>
<evidence type="ECO:0000313" key="1">
    <source>
        <dbReference type="EMBL" id="CAD8574932.1"/>
    </source>
</evidence>
<accession>A0A7S0PJ52</accession>
<protein>
    <submittedName>
        <fullName evidence="1">Uncharacterized protein</fullName>
    </submittedName>
</protein>
<dbReference type="AlphaFoldDB" id="A0A7S0PJ52"/>
<reference evidence="1" key="1">
    <citation type="submission" date="2021-01" db="EMBL/GenBank/DDBJ databases">
        <authorList>
            <person name="Corre E."/>
            <person name="Pelletier E."/>
            <person name="Niang G."/>
            <person name="Scheremetjew M."/>
            <person name="Finn R."/>
            <person name="Kale V."/>
            <person name="Holt S."/>
            <person name="Cochrane G."/>
            <person name="Meng A."/>
            <person name="Brown T."/>
            <person name="Cohen L."/>
        </authorList>
    </citation>
    <scope>NUCLEOTIDE SEQUENCE</scope>
    <source>
        <strain evidence="1">B651</strain>
    </source>
</reference>